<protein>
    <submittedName>
        <fullName evidence="3">Atrazine chlorohydrolase</fullName>
    </submittedName>
</protein>
<evidence type="ECO:0000256" key="1">
    <source>
        <dbReference type="SAM" id="MobiDB-lite"/>
    </source>
</evidence>
<evidence type="ECO:0000313" key="3">
    <source>
        <dbReference type="EMBL" id="KAK3932919.1"/>
    </source>
</evidence>
<dbReference type="AlphaFoldDB" id="A0AAE1I5V4"/>
<keyword evidence="4" id="KW-1185">Reference proteome</keyword>
<dbReference type="Pfam" id="PF25273">
    <property type="entry name" value="DUF7869"/>
    <property type="match status" value="1"/>
</dbReference>
<feature type="region of interest" description="Disordered" evidence="1">
    <location>
        <begin position="478"/>
        <end position="580"/>
    </location>
</feature>
<reference evidence="3" key="1">
    <citation type="submission" date="2021-07" db="EMBL/GenBank/DDBJ databases">
        <authorList>
            <person name="Catto M.A."/>
            <person name="Jacobson A."/>
            <person name="Kennedy G."/>
            <person name="Labadie P."/>
            <person name="Hunt B.G."/>
            <person name="Srinivasan R."/>
        </authorList>
    </citation>
    <scope>NUCLEOTIDE SEQUENCE</scope>
    <source>
        <strain evidence="3">PL_HMW_Pooled</strain>
        <tissue evidence="3">Head</tissue>
    </source>
</reference>
<dbReference type="PANTHER" id="PTHR10773">
    <property type="entry name" value="DNA-DIRECTED RNA POLYMERASES I, II, AND III SUBUNIT RPABC2"/>
    <property type="match status" value="1"/>
</dbReference>
<comment type="caution">
    <text evidence="3">The sequence shown here is derived from an EMBL/GenBank/DDBJ whole genome shotgun (WGS) entry which is preliminary data.</text>
</comment>
<dbReference type="EMBL" id="JAHWGI010001441">
    <property type="protein sequence ID" value="KAK3932919.1"/>
    <property type="molecule type" value="Genomic_DNA"/>
</dbReference>
<sequence length="1168" mass="130911">MSRARKLVNLALENNSRVKAATKNAAKEPQARSAQTSSVPESPCPSVNEASFAEFCKTLDADNLDRGDCQGVKRSQGNDFSAKLLNIDNVAVVGKIKTVETAGLILPIVSPPSEVEHGVSEGKCKQGVKRSQRNDVSTKLLNIDNVAVVGETAGLILSTCSPPSEVEHGVSEGTFKEGVEQGSQQNVSTKPITNIKRVLFPDNSVSREKPDFEFLDPPVFLENTSGNRFFNMDNVAVEGEIKTGDTADLILPLLSPTSEIELGVSKDEGKFKEGVQQGSQQNDVSTKLTTNFKRALFPDNSVSREKPDFEFLDPPVFLENTSGNRFFNIDNVAVEGEIKTGDTADLILPLLSPTSEIELGVSKDEGKFKEGVQQGSQQNDVSTKLTTNFKRALFPDNSVSREKPDFEFLDPPVSLENTSVNGAFNIDNVAVESEITIGEITTGEITTGEIADLILPVFSSPSGIELGESEGCILYTQPQADGEDSSSVDVNSSVVKSPAANPPLVNSPKVNTPVDNEAGSNADDFVTPPSGKRKSRSRSGSSSSPTRKRSRNESLWKRNVRKDLKNSGQAHTSSKGKEVPAVQMREPCSCSFDCRHRLNQDARLVIFKTFWQLGRHDRQWEFIRVNSTSSPTTARHPGQILKRKISRKFHFIVDGVKVKICKQMFMRTLGIWDCWIDSAFQHVNPDKGYTVSPDKRGGFKKSSNSVLNEQKISSVKEHINLFPRIPSHYCRKRTKQEYLEKGLSIAKMSRLYVKWAAEKGLPKSAVASQRQYRDILNRNFNIGFFKPKKDQCSLCSIMRSKDNTRQIREEKKTAWVTHLNNKKKARELKDKDVAASSKDKTIVACSFDLQKQLSCPKSENGAYYYRSKLNVYNFTAFNMSDRIGDCFLWHEGIGKKGSNEISSALLLYIKSLIRQGYKDLRFWSDNCAGQNKNRFLFAMYLYAAVKYCIKITHRYLEPGHTQMEADSIHARIEKVTEKEDIYDFDSWVEWIENAKETLPKYRVKRLNKNSIFTFKKLVSMQNWDVDLKRQPITWKKVKEIHINGQEGNLVRVKYDYNAETYITLSPNKAGRPVNLKNFQPTVAYESAIPLSENTIKDLTWLCDNYHVPIEKQAFLRCVLSGVEPASDEISGIEYESDEELCQAESVEAENVEENNSEQEDDNLEVETV</sequence>
<dbReference type="InterPro" id="IPR057191">
    <property type="entry name" value="DUF7869"/>
</dbReference>
<feature type="compositionally biased region" description="Basic and acidic residues" evidence="1">
    <location>
        <begin position="551"/>
        <end position="565"/>
    </location>
</feature>
<dbReference type="Proteomes" id="UP001219518">
    <property type="component" value="Unassembled WGS sequence"/>
</dbReference>
<feature type="region of interest" description="Disordered" evidence="1">
    <location>
        <begin position="19"/>
        <end position="45"/>
    </location>
</feature>
<reference evidence="3" key="2">
    <citation type="journal article" date="2023" name="BMC Genomics">
        <title>Pest status, molecular evolution, and epigenetic factors derived from the genome assembly of Frankliniella fusca, a thysanopteran phytovirus vector.</title>
        <authorList>
            <person name="Catto M.A."/>
            <person name="Labadie P.E."/>
            <person name="Jacobson A.L."/>
            <person name="Kennedy G.G."/>
            <person name="Srinivasan R."/>
            <person name="Hunt B.G."/>
        </authorList>
    </citation>
    <scope>NUCLEOTIDE SEQUENCE</scope>
    <source>
        <strain evidence="3">PL_HMW_Pooled</strain>
    </source>
</reference>
<feature type="compositionally biased region" description="Low complexity" evidence="1">
    <location>
        <begin position="487"/>
        <end position="497"/>
    </location>
</feature>
<name>A0AAE1I5V4_9NEOP</name>
<feature type="domain" description="DUF7869" evidence="2">
    <location>
        <begin position="887"/>
        <end position="1035"/>
    </location>
</feature>
<evidence type="ECO:0000313" key="4">
    <source>
        <dbReference type="Proteomes" id="UP001219518"/>
    </source>
</evidence>
<accession>A0AAE1I5V4</accession>
<dbReference type="PANTHER" id="PTHR10773:SF19">
    <property type="match status" value="1"/>
</dbReference>
<organism evidence="3 4">
    <name type="scientific">Frankliniella fusca</name>
    <dbReference type="NCBI Taxonomy" id="407009"/>
    <lineage>
        <taxon>Eukaryota</taxon>
        <taxon>Metazoa</taxon>
        <taxon>Ecdysozoa</taxon>
        <taxon>Arthropoda</taxon>
        <taxon>Hexapoda</taxon>
        <taxon>Insecta</taxon>
        <taxon>Pterygota</taxon>
        <taxon>Neoptera</taxon>
        <taxon>Paraneoptera</taxon>
        <taxon>Thysanoptera</taxon>
        <taxon>Terebrantia</taxon>
        <taxon>Thripoidea</taxon>
        <taxon>Thripidae</taxon>
        <taxon>Frankliniella</taxon>
    </lineage>
</organism>
<evidence type="ECO:0000259" key="2">
    <source>
        <dbReference type="Pfam" id="PF25273"/>
    </source>
</evidence>
<gene>
    <name evidence="3" type="ORF">KUF71_016385</name>
</gene>
<feature type="region of interest" description="Disordered" evidence="1">
    <location>
        <begin position="1145"/>
        <end position="1168"/>
    </location>
</feature>
<proteinExistence type="predicted"/>